<accession>A0A5C6DF06</accession>
<proteinExistence type="predicted"/>
<evidence type="ECO:0000313" key="3">
    <source>
        <dbReference type="Proteomes" id="UP000315471"/>
    </source>
</evidence>
<dbReference type="SUPFAM" id="SSF53335">
    <property type="entry name" value="S-adenosyl-L-methionine-dependent methyltransferases"/>
    <property type="match status" value="1"/>
</dbReference>
<dbReference type="OrthoDB" id="9810570at2"/>
<feature type="region of interest" description="Disordered" evidence="1">
    <location>
        <begin position="268"/>
        <end position="292"/>
    </location>
</feature>
<gene>
    <name evidence="2" type="ORF">Q31b_53740</name>
</gene>
<dbReference type="Gene3D" id="3.40.50.150">
    <property type="entry name" value="Vaccinia Virus protein VP39"/>
    <property type="match status" value="1"/>
</dbReference>
<dbReference type="CDD" id="cd02440">
    <property type="entry name" value="AdoMet_MTases"/>
    <property type="match status" value="1"/>
</dbReference>
<dbReference type="PANTHER" id="PTHR14741">
    <property type="entry name" value="S-ADENOSYLMETHIONINE-DEPENDENT METHYLTRANSFERASE RELATED"/>
    <property type="match status" value="1"/>
</dbReference>
<dbReference type="InterPro" id="IPR029063">
    <property type="entry name" value="SAM-dependent_MTases_sf"/>
</dbReference>
<dbReference type="EMBL" id="SJPY01000010">
    <property type="protein sequence ID" value="TWU35278.1"/>
    <property type="molecule type" value="Genomic_DNA"/>
</dbReference>
<name>A0A5C6DF06_9BACT</name>
<organism evidence="2 3">
    <name type="scientific">Novipirellula aureliae</name>
    <dbReference type="NCBI Taxonomy" id="2527966"/>
    <lineage>
        <taxon>Bacteria</taxon>
        <taxon>Pseudomonadati</taxon>
        <taxon>Planctomycetota</taxon>
        <taxon>Planctomycetia</taxon>
        <taxon>Pirellulales</taxon>
        <taxon>Pirellulaceae</taxon>
        <taxon>Novipirellula</taxon>
    </lineage>
</organism>
<dbReference type="Proteomes" id="UP000315471">
    <property type="component" value="Unassembled WGS sequence"/>
</dbReference>
<evidence type="ECO:0008006" key="4">
    <source>
        <dbReference type="Google" id="ProtNLM"/>
    </source>
</evidence>
<reference evidence="2 3" key="1">
    <citation type="submission" date="2019-02" db="EMBL/GenBank/DDBJ databases">
        <title>Deep-cultivation of Planctomycetes and their phenomic and genomic characterization uncovers novel biology.</title>
        <authorList>
            <person name="Wiegand S."/>
            <person name="Jogler M."/>
            <person name="Boedeker C."/>
            <person name="Pinto D."/>
            <person name="Vollmers J."/>
            <person name="Rivas-Marin E."/>
            <person name="Kohn T."/>
            <person name="Peeters S.H."/>
            <person name="Heuer A."/>
            <person name="Rast P."/>
            <person name="Oberbeckmann S."/>
            <person name="Bunk B."/>
            <person name="Jeske O."/>
            <person name="Meyerdierks A."/>
            <person name="Storesund J.E."/>
            <person name="Kallscheuer N."/>
            <person name="Luecker S."/>
            <person name="Lage O.M."/>
            <person name="Pohl T."/>
            <person name="Merkel B.J."/>
            <person name="Hornburger P."/>
            <person name="Mueller R.-W."/>
            <person name="Bruemmer F."/>
            <person name="Labrenz M."/>
            <person name="Spormann A.M."/>
            <person name="Op Den Camp H."/>
            <person name="Overmann J."/>
            <person name="Amann R."/>
            <person name="Jetten M.S.M."/>
            <person name="Mascher T."/>
            <person name="Medema M.H."/>
            <person name="Devos D.P."/>
            <person name="Kaster A.-K."/>
            <person name="Ovreas L."/>
            <person name="Rohde M."/>
            <person name="Galperin M.Y."/>
            <person name="Jogler C."/>
        </authorList>
    </citation>
    <scope>NUCLEOTIDE SEQUENCE [LARGE SCALE GENOMIC DNA]</scope>
    <source>
        <strain evidence="2 3">Q31b</strain>
    </source>
</reference>
<dbReference type="AlphaFoldDB" id="A0A5C6DF06"/>
<dbReference type="RefSeq" id="WP_146602462.1">
    <property type="nucleotide sequence ID" value="NZ_SJPY01000010.1"/>
</dbReference>
<evidence type="ECO:0000256" key="1">
    <source>
        <dbReference type="SAM" id="MobiDB-lite"/>
    </source>
</evidence>
<dbReference type="PANTHER" id="PTHR14741:SF32">
    <property type="entry name" value="TRIMETHYLGUANOSINE SYNTHASE"/>
    <property type="match status" value="1"/>
</dbReference>
<evidence type="ECO:0000313" key="2">
    <source>
        <dbReference type="EMBL" id="TWU35278.1"/>
    </source>
</evidence>
<keyword evidence="3" id="KW-1185">Reference proteome</keyword>
<protein>
    <recommendedName>
        <fullName evidence="4">THUMP-like domain-containing protein</fullName>
    </recommendedName>
</protein>
<sequence>MKPTQQTIAELIESMPPSPKLVERIRKQFGTQLADECLAAANLQIKARRKFGDGIWWVTEKSLQQATPWQVAKLKATWLGNGTIYDLCCGVGGDSIGFARQTLDRPENAQTNIVAVDVDPVLIRFAQANLDWTFSQMQATATASVVGADVTQMTLPNRVSVHIDPDRRAMDRSKNRSVNGRSIRPEDYKPTLDQTMRLLENTDAALIKMAPAAALPESIVNVSHRSWISLSGSVREQTVLLGNAMERAGQLANRVSAVAVDFEGNAQSFSIGSDQPPSGPSLKTEPASAPGQIMVDPDAAIRAAGLTEAFAQQYQLQTLGGPAGFLTGDGLGASAKDIPMAIVGQVAYSGSCDNRKLRRELRSRNYSVQRVKVRGTDHDPATWSRQLRDCGEIPVTLWIGRTRKRVYAAITEI</sequence>
<comment type="caution">
    <text evidence="2">The sequence shown here is derived from an EMBL/GenBank/DDBJ whole genome shotgun (WGS) entry which is preliminary data.</text>
</comment>